<accession>A0A3G5ACU2</accession>
<evidence type="ECO:0000313" key="1">
    <source>
        <dbReference type="EMBL" id="AYV85048.1"/>
    </source>
</evidence>
<proteinExistence type="predicted"/>
<name>A0A3G5ACU2_9VIRU</name>
<protein>
    <submittedName>
        <fullName evidence="1">Uncharacterized protein</fullName>
    </submittedName>
</protein>
<organism evidence="1">
    <name type="scientific">Satyrvirus sp</name>
    <dbReference type="NCBI Taxonomy" id="2487771"/>
    <lineage>
        <taxon>Viruses</taxon>
        <taxon>Varidnaviria</taxon>
        <taxon>Bamfordvirae</taxon>
        <taxon>Nucleocytoviricota</taxon>
        <taxon>Megaviricetes</taxon>
        <taxon>Imitervirales</taxon>
        <taxon>Mimiviridae</taxon>
        <taxon>Megamimivirinae</taxon>
    </lineage>
</organism>
<dbReference type="EMBL" id="MK072438">
    <property type="protein sequence ID" value="AYV85048.1"/>
    <property type="molecule type" value="Genomic_DNA"/>
</dbReference>
<reference evidence="1" key="1">
    <citation type="submission" date="2018-10" db="EMBL/GenBank/DDBJ databases">
        <title>Hidden diversity of soil giant viruses.</title>
        <authorList>
            <person name="Schulz F."/>
            <person name="Alteio L."/>
            <person name="Goudeau D."/>
            <person name="Ryan E.M."/>
            <person name="Malmstrom R.R."/>
            <person name="Blanchard J."/>
            <person name="Woyke T."/>
        </authorList>
    </citation>
    <scope>NUCLEOTIDE SEQUENCE</scope>
    <source>
        <strain evidence="1">SAV1</strain>
    </source>
</reference>
<sequence>MNKFLKLGNTIYNPKYTREIYIASEDYVIEYVTMDTFIKIGKNIYNTKYIKEIICDSAGCVMKIENDSDMICTYSANCVMAKANCETSYTYQKGSLEYKTLYDLIHGQQKN</sequence>
<gene>
    <name evidence="1" type="ORF">Satyrvirus2_59</name>
</gene>